<feature type="region of interest" description="Disordered" evidence="1">
    <location>
        <begin position="50"/>
        <end position="178"/>
    </location>
</feature>
<protein>
    <submittedName>
        <fullName evidence="2">Uncharacterized protein</fullName>
    </submittedName>
</protein>
<evidence type="ECO:0000313" key="2">
    <source>
        <dbReference type="EMBL" id="PPQ89749.1"/>
    </source>
</evidence>
<evidence type="ECO:0000313" key="3">
    <source>
        <dbReference type="Proteomes" id="UP000283269"/>
    </source>
</evidence>
<name>A0A409XG48_PSICY</name>
<reference evidence="2 3" key="1">
    <citation type="journal article" date="2018" name="Evol. Lett.">
        <title>Horizontal gene cluster transfer increased hallucinogenic mushroom diversity.</title>
        <authorList>
            <person name="Reynolds H.T."/>
            <person name="Vijayakumar V."/>
            <person name="Gluck-Thaler E."/>
            <person name="Korotkin H.B."/>
            <person name="Matheny P.B."/>
            <person name="Slot J.C."/>
        </authorList>
    </citation>
    <scope>NUCLEOTIDE SEQUENCE [LARGE SCALE GENOMIC DNA]</scope>
    <source>
        <strain evidence="2 3">2631</strain>
    </source>
</reference>
<feature type="compositionally biased region" description="Low complexity" evidence="1">
    <location>
        <begin position="52"/>
        <end position="66"/>
    </location>
</feature>
<organism evidence="2 3">
    <name type="scientific">Psilocybe cyanescens</name>
    <dbReference type="NCBI Taxonomy" id="93625"/>
    <lineage>
        <taxon>Eukaryota</taxon>
        <taxon>Fungi</taxon>
        <taxon>Dikarya</taxon>
        <taxon>Basidiomycota</taxon>
        <taxon>Agaricomycotina</taxon>
        <taxon>Agaricomycetes</taxon>
        <taxon>Agaricomycetidae</taxon>
        <taxon>Agaricales</taxon>
        <taxon>Agaricineae</taxon>
        <taxon>Strophariaceae</taxon>
        <taxon>Psilocybe</taxon>
    </lineage>
</organism>
<feature type="region of interest" description="Disordered" evidence="1">
    <location>
        <begin position="244"/>
        <end position="268"/>
    </location>
</feature>
<accession>A0A409XG48</accession>
<dbReference type="Proteomes" id="UP000283269">
    <property type="component" value="Unassembled WGS sequence"/>
</dbReference>
<feature type="compositionally biased region" description="Low complexity" evidence="1">
    <location>
        <begin position="119"/>
        <end position="159"/>
    </location>
</feature>
<keyword evidence="3" id="KW-1185">Reference proteome</keyword>
<comment type="caution">
    <text evidence="2">The sequence shown here is derived from an EMBL/GenBank/DDBJ whole genome shotgun (WGS) entry which is preliminary data.</text>
</comment>
<proteinExistence type="predicted"/>
<feature type="compositionally biased region" description="Low complexity" evidence="1">
    <location>
        <begin position="258"/>
        <end position="268"/>
    </location>
</feature>
<dbReference type="AlphaFoldDB" id="A0A409XG48"/>
<dbReference type="OrthoDB" id="3071104at2759"/>
<dbReference type="STRING" id="93625.A0A409XG48"/>
<sequence>MPASTMKGGVLSATGETLATPSPVELVGLFMRSPKVRLDFGKIFEFQEGNANHHQQSQQHRAQTQALDDGEELDSPPPSPSVRKERERRYNTTTTAAPPPTRIRRPSIQTSARSAPARSSGFPLSTTSSSDSSSGHSSAAGPPPTTRTTTTQPRNNPKPSRTHTSVPRDRTSTPSLHMQQCAQRLRQRLDMCRYPRHLCTTLPTRKPPQSNSQAYAVERYKTQFPPVFVEREFVCFIIQQHSVGGSGKHQGEAESEQRAAAARDGCCK</sequence>
<dbReference type="InParanoid" id="A0A409XG48"/>
<evidence type="ECO:0000256" key="1">
    <source>
        <dbReference type="SAM" id="MobiDB-lite"/>
    </source>
</evidence>
<dbReference type="EMBL" id="NHYD01001841">
    <property type="protein sequence ID" value="PPQ89749.1"/>
    <property type="molecule type" value="Genomic_DNA"/>
</dbReference>
<gene>
    <name evidence="2" type="ORF">CVT25_014194</name>
</gene>